<comment type="similarity">
    <text evidence="1">Belongs to the peptidase C48 family.</text>
</comment>
<evidence type="ECO:0000256" key="3">
    <source>
        <dbReference type="ARBA" id="ARBA00022801"/>
    </source>
</evidence>
<dbReference type="PANTHER" id="PTHR46915">
    <property type="entry name" value="UBIQUITIN-LIKE PROTEASE 4-RELATED"/>
    <property type="match status" value="1"/>
</dbReference>
<keyword evidence="4" id="KW-0788">Thiol protease</keyword>
<keyword evidence="3" id="KW-0378">Hydrolase</keyword>
<dbReference type="Gene3D" id="3.40.395.10">
    <property type="entry name" value="Adenoviral Proteinase, Chain A"/>
    <property type="match status" value="1"/>
</dbReference>
<evidence type="ECO:0000256" key="4">
    <source>
        <dbReference type="ARBA" id="ARBA00022807"/>
    </source>
</evidence>
<name>A0A1C7N799_9FUNG</name>
<comment type="caution">
    <text evidence="7">The sequence shown here is derived from an EMBL/GenBank/DDBJ whole genome shotgun (WGS) entry which is preliminary data.</text>
</comment>
<reference evidence="7 8" key="1">
    <citation type="submission" date="2016-03" db="EMBL/GenBank/DDBJ databases">
        <title>Choanephora cucurbitarum.</title>
        <authorList>
            <person name="Min B."/>
            <person name="Park H."/>
            <person name="Park J.-H."/>
            <person name="Shin H.-D."/>
            <person name="Choi I.-G."/>
        </authorList>
    </citation>
    <scope>NUCLEOTIDE SEQUENCE [LARGE SCALE GENOMIC DNA]</scope>
    <source>
        <strain evidence="7 8">KUS-F28377</strain>
    </source>
</reference>
<keyword evidence="2 7" id="KW-0645">Protease</keyword>
<dbReference type="Proteomes" id="UP000093000">
    <property type="component" value="Unassembled WGS sequence"/>
</dbReference>
<feature type="domain" description="Ubiquitin-like protease family profile" evidence="6">
    <location>
        <begin position="98"/>
        <end position="268"/>
    </location>
</feature>
<dbReference type="PROSITE" id="PS50600">
    <property type="entry name" value="ULP_PROTEASE"/>
    <property type="match status" value="1"/>
</dbReference>
<dbReference type="Pfam" id="PF02902">
    <property type="entry name" value="Peptidase_C48"/>
    <property type="match status" value="1"/>
</dbReference>
<protein>
    <submittedName>
        <fullName evidence="7">Sentrin-specific protease</fullName>
    </submittedName>
</protein>
<evidence type="ECO:0000256" key="2">
    <source>
        <dbReference type="ARBA" id="ARBA00022670"/>
    </source>
</evidence>
<dbReference type="GO" id="GO:0008234">
    <property type="term" value="F:cysteine-type peptidase activity"/>
    <property type="evidence" value="ECO:0007669"/>
    <property type="project" value="UniProtKB-KW"/>
</dbReference>
<evidence type="ECO:0000313" key="7">
    <source>
        <dbReference type="EMBL" id="OBZ84848.1"/>
    </source>
</evidence>
<gene>
    <name evidence="7" type="primary">ulp-1_0</name>
    <name evidence="7" type="ORF">A0J61_07100</name>
</gene>
<dbReference type="InterPro" id="IPR038765">
    <property type="entry name" value="Papain-like_cys_pep_sf"/>
</dbReference>
<evidence type="ECO:0000256" key="1">
    <source>
        <dbReference type="ARBA" id="ARBA00005234"/>
    </source>
</evidence>
<keyword evidence="8" id="KW-1185">Reference proteome</keyword>
<organism evidence="7 8">
    <name type="scientific">Choanephora cucurbitarum</name>
    <dbReference type="NCBI Taxonomy" id="101091"/>
    <lineage>
        <taxon>Eukaryota</taxon>
        <taxon>Fungi</taxon>
        <taxon>Fungi incertae sedis</taxon>
        <taxon>Mucoromycota</taxon>
        <taxon>Mucoromycotina</taxon>
        <taxon>Mucoromycetes</taxon>
        <taxon>Mucorales</taxon>
        <taxon>Mucorineae</taxon>
        <taxon>Choanephoraceae</taxon>
        <taxon>Choanephoroideae</taxon>
        <taxon>Choanephora</taxon>
    </lineage>
</organism>
<dbReference type="AlphaFoldDB" id="A0A1C7N799"/>
<dbReference type="PANTHER" id="PTHR46915:SF2">
    <property type="entry name" value="UBIQUITIN-LIKE PROTEASE 4"/>
    <property type="match status" value="1"/>
</dbReference>
<feature type="compositionally biased region" description="Polar residues" evidence="5">
    <location>
        <begin position="32"/>
        <end position="41"/>
    </location>
</feature>
<dbReference type="InParanoid" id="A0A1C7N799"/>
<evidence type="ECO:0000313" key="8">
    <source>
        <dbReference type="Proteomes" id="UP000093000"/>
    </source>
</evidence>
<dbReference type="GO" id="GO:0019783">
    <property type="term" value="F:ubiquitin-like protein peptidase activity"/>
    <property type="evidence" value="ECO:0007669"/>
    <property type="project" value="UniProtKB-ARBA"/>
</dbReference>
<feature type="region of interest" description="Disordered" evidence="5">
    <location>
        <begin position="1"/>
        <end position="72"/>
    </location>
</feature>
<feature type="compositionally biased region" description="Low complexity" evidence="5">
    <location>
        <begin position="42"/>
        <end position="63"/>
    </location>
</feature>
<dbReference type="OrthoDB" id="442460at2759"/>
<dbReference type="STRING" id="101091.A0A1C7N799"/>
<evidence type="ECO:0000259" key="6">
    <source>
        <dbReference type="PROSITE" id="PS50600"/>
    </source>
</evidence>
<dbReference type="GO" id="GO:0006508">
    <property type="term" value="P:proteolysis"/>
    <property type="evidence" value="ECO:0007669"/>
    <property type="project" value="UniProtKB-KW"/>
</dbReference>
<sequence>MPRKRHAIEEEVTLTSHDNIKPRERKRRKQNETSVFNTKPVTSETKTATLETKTATTQLNTTTDPENNSDSSVIEIFSDHEDETEKRPKTARIAGSNVTIEKNDLKYLKPRQWLNDTIVDFVLQMYLDQYKLHSEVYISNSFFYSRLNQMSQDAGRKSSFDAIKRWIQYDKIFSKKLWLIPACEDHHWYLIAVVNPGKKKQFIAVMDSLNRYNASGKAMTLIKDFLSCKYLEENGKTIPPIKTLVRPIPVQENNHDCGLHLLRSVQLLMLHRSKTLELLRLIINIKGHEVDSDRLWQSTPVPSRKQLRQALIRLIKS</sequence>
<dbReference type="SUPFAM" id="SSF54001">
    <property type="entry name" value="Cysteine proteinases"/>
    <property type="match status" value="1"/>
</dbReference>
<dbReference type="EMBL" id="LUGH01000462">
    <property type="protein sequence ID" value="OBZ84848.1"/>
    <property type="molecule type" value="Genomic_DNA"/>
</dbReference>
<evidence type="ECO:0000256" key="5">
    <source>
        <dbReference type="SAM" id="MobiDB-lite"/>
    </source>
</evidence>
<dbReference type="InterPro" id="IPR003653">
    <property type="entry name" value="Peptidase_C48_C"/>
</dbReference>
<accession>A0A1C7N799</accession>
<dbReference type="GO" id="GO:0016926">
    <property type="term" value="P:protein desumoylation"/>
    <property type="evidence" value="ECO:0007669"/>
    <property type="project" value="UniProtKB-ARBA"/>
</dbReference>
<proteinExistence type="inferred from homology"/>